<keyword evidence="1" id="KW-0472">Membrane</keyword>
<dbReference type="InterPro" id="IPR007890">
    <property type="entry name" value="CHASE2"/>
</dbReference>
<feature type="domain" description="CHASE2" evidence="2">
    <location>
        <begin position="42"/>
        <end position="456"/>
    </location>
</feature>
<sequence length="623" mass="66710">MTSGGAALGARGRWHLLRHKLLKMAALLAIIVFDPFGFQASLVQASRRFEDSIAAALYAPRHHANIAVVAVAPPRDDWPLDWGRWAGLLERLERLGAAAVMLDVELGTVRDADGSAGDLIEFVARRRHDPSAMPLVLVDSGLAQVTRRPRPGCAEWGDLPEGGAQRRARSTLAENLACDATALAFYDWPIEKDHRAYPLFALHIPHPGERDAQATLSPLPATVLAALSCRVAVAQRPAWCDTPGGQDWLRLPDVARDALAHGATEEAQHALPRALRPVWALGAIDPAIAASATCQDYGAPGTAERLMIAVRMLAEELVGKRFDVIDLAGARAGKVEGSLQRPCFVPRVLTWSPGSPLSTPGTPEQEAALAAALRDRIVLVGDARIGSPDILTSPVHGIVPGVMLHATALVNMMDMGGAVRRVDSKNHLLKVENGKLRDWAKTLGLAIASFLLLLVFDRWVVMPPRARHGVRAWLQGMVRHPMVIALGRGVEAEATLLQSAAGVGLRLWVAALTIAGLALAVLAARLDMLLAVPILAVLWSLAWASLRWAASRPGPAKASKKACGRHGIITLFRLGLFSGLVAVLLVLAAIDLPSASPLLVLLVGLSVIFPVLEHWPLDEAQHH</sequence>
<feature type="transmembrane region" description="Helical" evidence="1">
    <location>
        <begin position="530"/>
        <end position="550"/>
    </location>
</feature>
<dbReference type="SMART" id="SM01080">
    <property type="entry name" value="CHASE2"/>
    <property type="match status" value="1"/>
</dbReference>
<feature type="transmembrane region" description="Helical" evidence="1">
    <location>
        <begin position="21"/>
        <end position="38"/>
    </location>
</feature>
<accession>A0A9X1IIT5</accession>
<gene>
    <name evidence="3" type="ORF">LHA35_27300</name>
</gene>
<feature type="transmembrane region" description="Helical" evidence="1">
    <location>
        <begin position="571"/>
        <end position="590"/>
    </location>
</feature>
<name>A0A9X1IIT5_9PROT</name>
<organism evidence="3 4">
    <name type="scientific">Roseicella aerolata</name>
    <dbReference type="NCBI Taxonomy" id="2883479"/>
    <lineage>
        <taxon>Bacteria</taxon>
        <taxon>Pseudomonadati</taxon>
        <taxon>Pseudomonadota</taxon>
        <taxon>Alphaproteobacteria</taxon>
        <taxon>Acetobacterales</taxon>
        <taxon>Roseomonadaceae</taxon>
        <taxon>Roseicella</taxon>
    </lineage>
</organism>
<dbReference type="RefSeq" id="WP_226614320.1">
    <property type="nucleotide sequence ID" value="NZ_JAJAQI010000095.1"/>
</dbReference>
<proteinExistence type="predicted"/>
<feature type="transmembrane region" description="Helical" evidence="1">
    <location>
        <begin position="439"/>
        <end position="461"/>
    </location>
</feature>
<feature type="transmembrane region" description="Helical" evidence="1">
    <location>
        <begin position="596"/>
        <end position="615"/>
    </location>
</feature>
<evidence type="ECO:0000256" key="1">
    <source>
        <dbReference type="SAM" id="Phobius"/>
    </source>
</evidence>
<reference evidence="3" key="1">
    <citation type="submission" date="2021-10" db="EMBL/GenBank/DDBJ databases">
        <title>Roseicella aerolatum sp. nov., isolated from aerosols of e-waste dismantling site.</title>
        <authorList>
            <person name="Qin T."/>
        </authorList>
    </citation>
    <scope>NUCLEOTIDE SEQUENCE</scope>
    <source>
        <strain evidence="3">GB24</strain>
    </source>
</reference>
<keyword evidence="1" id="KW-1133">Transmembrane helix</keyword>
<evidence type="ECO:0000313" key="3">
    <source>
        <dbReference type="EMBL" id="MCB4825420.1"/>
    </source>
</evidence>
<protein>
    <submittedName>
        <fullName evidence="3">CHASE2 domain-containing protein</fullName>
    </submittedName>
</protein>
<dbReference type="EMBL" id="JAJAQI010000095">
    <property type="protein sequence ID" value="MCB4825420.1"/>
    <property type="molecule type" value="Genomic_DNA"/>
</dbReference>
<dbReference type="Proteomes" id="UP001139311">
    <property type="component" value="Unassembled WGS sequence"/>
</dbReference>
<evidence type="ECO:0000313" key="4">
    <source>
        <dbReference type="Proteomes" id="UP001139311"/>
    </source>
</evidence>
<feature type="transmembrane region" description="Helical" evidence="1">
    <location>
        <begin position="505"/>
        <end position="524"/>
    </location>
</feature>
<dbReference type="Pfam" id="PF05226">
    <property type="entry name" value="CHASE2"/>
    <property type="match status" value="1"/>
</dbReference>
<keyword evidence="4" id="KW-1185">Reference proteome</keyword>
<evidence type="ECO:0000259" key="2">
    <source>
        <dbReference type="SMART" id="SM01080"/>
    </source>
</evidence>
<comment type="caution">
    <text evidence="3">The sequence shown here is derived from an EMBL/GenBank/DDBJ whole genome shotgun (WGS) entry which is preliminary data.</text>
</comment>
<dbReference type="AlphaFoldDB" id="A0A9X1IIT5"/>
<keyword evidence="1" id="KW-0812">Transmembrane</keyword>